<proteinExistence type="inferred from homology"/>
<comment type="similarity">
    <text evidence="6">Belongs to the UPF0758 family.</text>
</comment>
<dbReference type="OrthoDB" id="9804482at2"/>
<keyword evidence="1" id="KW-0645">Protease</keyword>
<dbReference type="Gene3D" id="3.40.140.10">
    <property type="entry name" value="Cytidine Deaminase, domain 2"/>
    <property type="match status" value="1"/>
</dbReference>
<dbReference type="PROSITE" id="PS50249">
    <property type="entry name" value="MPN"/>
    <property type="match status" value="1"/>
</dbReference>
<dbReference type="Proteomes" id="UP000011724">
    <property type="component" value="Chromosome"/>
</dbReference>
<dbReference type="AlphaFoldDB" id="M1WKR1"/>
<accession>M1WKR1</accession>
<evidence type="ECO:0000256" key="3">
    <source>
        <dbReference type="ARBA" id="ARBA00022801"/>
    </source>
</evidence>
<dbReference type="Pfam" id="PF04002">
    <property type="entry name" value="RadC"/>
    <property type="match status" value="1"/>
</dbReference>
<dbReference type="InterPro" id="IPR001405">
    <property type="entry name" value="UPF0758"/>
</dbReference>
<dbReference type="BioCyc" id="DPIE1322246:BN4_RS14115-MONOMER"/>
<dbReference type="STRING" id="1322246.BN4_12808"/>
<dbReference type="PANTHER" id="PTHR30471">
    <property type="entry name" value="DNA REPAIR PROTEIN RADC"/>
    <property type="match status" value="1"/>
</dbReference>
<dbReference type="GO" id="GO:0008237">
    <property type="term" value="F:metallopeptidase activity"/>
    <property type="evidence" value="ECO:0007669"/>
    <property type="project" value="UniProtKB-KW"/>
</dbReference>
<dbReference type="HOGENOM" id="CLU_073529_0_0_7"/>
<name>M1WKR1_PSEP2</name>
<reference evidence="9" key="2">
    <citation type="journal article" date="2013" name="Stand. Genomic Sci.">
        <title>Complete genome sequence of Desulfocapsa sulfexigens, a marine deltaproteobacterium specialized in disproportionating inorganic sulfur compounds.</title>
        <authorList>
            <person name="Finster K.W."/>
            <person name="Kjeldsen K.U."/>
            <person name="Kube M."/>
            <person name="Reinhardt R."/>
            <person name="Mussmann M."/>
            <person name="Amann R."/>
            <person name="Schreiber L."/>
        </authorList>
    </citation>
    <scope>NUCLEOTIDE SEQUENCE [LARGE SCALE GENOMIC DNA]</scope>
    <source>
        <strain evidence="9">DSM 10523 / SB164P1</strain>
    </source>
</reference>
<dbReference type="NCBIfam" id="NF000642">
    <property type="entry name" value="PRK00024.1"/>
    <property type="match status" value="1"/>
</dbReference>
<dbReference type="RefSeq" id="WP_015416083.1">
    <property type="nucleotide sequence ID" value="NC_020409.1"/>
</dbReference>
<organism evidence="8 9">
    <name type="scientific">Pseudodesulfovibrio piezophilus (strain DSM 21447 / JCM 15486 / C1TLV30)</name>
    <name type="common">Desulfovibrio piezophilus</name>
    <dbReference type="NCBI Taxonomy" id="1322246"/>
    <lineage>
        <taxon>Bacteria</taxon>
        <taxon>Pseudomonadati</taxon>
        <taxon>Thermodesulfobacteriota</taxon>
        <taxon>Desulfovibrionia</taxon>
        <taxon>Desulfovibrionales</taxon>
        <taxon>Desulfovibrionaceae</taxon>
    </lineage>
</organism>
<dbReference type="GO" id="GO:0006508">
    <property type="term" value="P:proteolysis"/>
    <property type="evidence" value="ECO:0007669"/>
    <property type="project" value="UniProtKB-KW"/>
</dbReference>
<feature type="domain" description="MPN" evidence="7">
    <location>
        <begin position="105"/>
        <end position="227"/>
    </location>
</feature>
<evidence type="ECO:0000313" key="8">
    <source>
        <dbReference type="EMBL" id="CCH50041.1"/>
    </source>
</evidence>
<dbReference type="KEGG" id="dpi:BN4_12808"/>
<evidence type="ECO:0000313" key="9">
    <source>
        <dbReference type="Proteomes" id="UP000011724"/>
    </source>
</evidence>
<dbReference type="PATRIC" id="fig|879567.3.peg.3015"/>
<reference evidence="8 9" key="1">
    <citation type="journal article" date="2013" name="PLoS ONE">
        <title>The first genomic and proteomic characterization of a deep-sea sulfate reducer: insights into the piezophilic lifestyle of Desulfovibrio piezophilus.</title>
        <authorList>
            <person name="Pradel N."/>
            <person name="Ji B."/>
            <person name="Gimenez G."/>
            <person name="Talla E."/>
            <person name="Lenoble P."/>
            <person name="Garel M."/>
            <person name="Tamburini C."/>
            <person name="Fourquet P."/>
            <person name="Lebrun R."/>
            <person name="Bertin P."/>
            <person name="Denis Y."/>
            <person name="Pophillat M."/>
            <person name="Barbe V."/>
            <person name="Ollivier B."/>
            <person name="Dolla A."/>
        </authorList>
    </citation>
    <scope>NUCLEOTIDE SEQUENCE [LARGE SCALE GENOMIC DNA]</scope>
    <source>
        <strain evidence="9">DSM 10523 / SB164P1</strain>
    </source>
</reference>
<dbReference type="InterPro" id="IPR010994">
    <property type="entry name" value="RuvA_2-like"/>
</dbReference>
<dbReference type="NCBIfam" id="TIGR00608">
    <property type="entry name" value="radc"/>
    <property type="match status" value="1"/>
</dbReference>
<keyword evidence="2" id="KW-0479">Metal-binding</keyword>
<evidence type="ECO:0000256" key="2">
    <source>
        <dbReference type="ARBA" id="ARBA00022723"/>
    </source>
</evidence>
<dbReference type="eggNOG" id="COG2003">
    <property type="taxonomic scope" value="Bacteria"/>
</dbReference>
<dbReference type="InterPro" id="IPR025657">
    <property type="entry name" value="RadC_JAB"/>
</dbReference>
<evidence type="ECO:0000256" key="6">
    <source>
        <dbReference type="RuleBase" id="RU003797"/>
    </source>
</evidence>
<dbReference type="SUPFAM" id="SSF47781">
    <property type="entry name" value="RuvA domain 2-like"/>
    <property type="match status" value="1"/>
</dbReference>
<dbReference type="InterPro" id="IPR037518">
    <property type="entry name" value="MPN"/>
</dbReference>
<keyword evidence="3" id="KW-0378">Hydrolase</keyword>
<evidence type="ECO:0000259" key="7">
    <source>
        <dbReference type="PROSITE" id="PS50249"/>
    </source>
</evidence>
<dbReference type="CDD" id="cd08071">
    <property type="entry name" value="MPN_DUF2466"/>
    <property type="match status" value="1"/>
</dbReference>
<evidence type="ECO:0000256" key="1">
    <source>
        <dbReference type="ARBA" id="ARBA00022670"/>
    </source>
</evidence>
<evidence type="ECO:0000256" key="5">
    <source>
        <dbReference type="ARBA" id="ARBA00023049"/>
    </source>
</evidence>
<dbReference type="EMBL" id="FO203427">
    <property type="protein sequence ID" value="CCH50041.1"/>
    <property type="molecule type" value="Genomic_DNA"/>
</dbReference>
<gene>
    <name evidence="8" type="ordered locus">BN4_12808</name>
</gene>
<dbReference type="GO" id="GO:0046872">
    <property type="term" value="F:metal ion binding"/>
    <property type="evidence" value="ECO:0007669"/>
    <property type="project" value="UniProtKB-KW"/>
</dbReference>
<dbReference type="Gene3D" id="1.10.150.20">
    <property type="entry name" value="5' to 3' exonuclease, C-terminal subdomain"/>
    <property type="match status" value="1"/>
</dbReference>
<keyword evidence="5" id="KW-0482">Metalloprotease</keyword>
<sequence>MTVPKKPHYLGHRQRLKEKLAHNPRALADYEVLELLLALVLPRRDTKPLAKELIERFGSLKDAIMARPDQLEGIKGIGDGVRSQWMLTQELHARVGEAVTRSGTSLSDPADVAKAAMARIGNKGVEEFWAAYLDSKNRVIAWERVSKGTVNATPVFPREIMATALRLEAASIILAHNHPGGDPSPSSEDILLTERIRETAHGLDIRILDHLIVTDHDYYSFNEQGRL</sequence>
<evidence type="ECO:0000256" key="4">
    <source>
        <dbReference type="ARBA" id="ARBA00022833"/>
    </source>
</evidence>
<keyword evidence="4" id="KW-0862">Zinc</keyword>
<dbReference type="PANTHER" id="PTHR30471:SF3">
    <property type="entry name" value="UPF0758 PROTEIN YEES-RELATED"/>
    <property type="match status" value="1"/>
</dbReference>
<keyword evidence="9" id="KW-1185">Reference proteome</keyword>
<protein>
    <submittedName>
        <fullName evidence="8">DNA repair protein RadC</fullName>
    </submittedName>
</protein>